<dbReference type="Pfam" id="PF03237">
    <property type="entry name" value="Terminase_6N"/>
    <property type="match status" value="1"/>
</dbReference>
<evidence type="ECO:0000313" key="4">
    <source>
        <dbReference type="Proteomes" id="UP000317713"/>
    </source>
</evidence>
<gene>
    <name evidence="3" type="ORF">FPS98_18500</name>
</gene>
<dbReference type="InterPro" id="IPR006437">
    <property type="entry name" value="Phage_terminase_lsu"/>
</dbReference>
<dbReference type="PANTHER" id="PTHR39184:SF1">
    <property type="entry name" value="PBSX PHAGE TERMINASE LARGE SUBUNIT"/>
    <property type="match status" value="1"/>
</dbReference>
<dbReference type="Pfam" id="PF17289">
    <property type="entry name" value="Terminase_6C"/>
    <property type="match status" value="1"/>
</dbReference>
<evidence type="ECO:0000313" key="3">
    <source>
        <dbReference type="EMBL" id="QDS35845.1"/>
    </source>
</evidence>
<dbReference type="Gene3D" id="3.30.420.280">
    <property type="match status" value="1"/>
</dbReference>
<dbReference type="InterPro" id="IPR052380">
    <property type="entry name" value="Viral_DNA_packaging_terminase"/>
</dbReference>
<reference evidence="3 4" key="1">
    <citation type="submission" date="2019-07" db="EMBL/GenBank/DDBJ databases">
        <title>Characterization of Brevibacillus brevis HK544, as a potential biocontrol agent.</title>
        <authorList>
            <person name="Kim H."/>
        </authorList>
    </citation>
    <scope>NUCLEOTIDE SEQUENCE [LARGE SCALE GENOMIC DNA]</scope>
    <source>
        <strain evidence="3 4">HK544</strain>
    </source>
</reference>
<dbReference type="InterPro" id="IPR027417">
    <property type="entry name" value="P-loop_NTPase"/>
</dbReference>
<keyword evidence="1" id="KW-1188">Viral release from host cell</keyword>
<dbReference type="Proteomes" id="UP000317713">
    <property type="component" value="Chromosome"/>
</dbReference>
<organism evidence="3 4">
    <name type="scientific">Brevibacillus brevis</name>
    <name type="common">Bacillus brevis</name>
    <dbReference type="NCBI Taxonomy" id="1393"/>
    <lineage>
        <taxon>Bacteria</taxon>
        <taxon>Bacillati</taxon>
        <taxon>Bacillota</taxon>
        <taxon>Bacilli</taxon>
        <taxon>Bacillales</taxon>
        <taxon>Paenibacillaceae</taxon>
        <taxon>Brevibacillus</taxon>
    </lineage>
</organism>
<proteinExistence type="predicted"/>
<dbReference type="RefSeq" id="WP_144617460.1">
    <property type="nucleotide sequence ID" value="NZ_CP042161.1"/>
</dbReference>
<dbReference type="PANTHER" id="PTHR39184">
    <property type="match status" value="1"/>
</dbReference>
<dbReference type="AlphaFoldDB" id="A0A517IAE2"/>
<accession>A0A517IAE2</accession>
<dbReference type="NCBIfam" id="TIGR01547">
    <property type="entry name" value="phage_term_2"/>
    <property type="match status" value="1"/>
</dbReference>
<name>A0A517IAE2_BREBE</name>
<dbReference type="EMBL" id="CP042161">
    <property type="protein sequence ID" value="QDS35845.1"/>
    <property type="molecule type" value="Genomic_DNA"/>
</dbReference>
<dbReference type="Gene3D" id="3.40.50.300">
    <property type="entry name" value="P-loop containing nucleotide triphosphate hydrolases"/>
    <property type="match status" value="1"/>
</dbReference>
<feature type="domain" description="Terminase large subunit gp17-like C-terminal" evidence="2">
    <location>
        <begin position="294"/>
        <end position="416"/>
    </location>
</feature>
<evidence type="ECO:0000256" key="1">
    <source>
        <dbReference type="ARBA" id="ARBA00022612"/>
    </source>
</evidence>
<protein>
    <submittedName>
        <fullName evidence="3">PBSX family phage terminase large subunit</fullName>
    </submittedName>
</protein>
<dbReference type="InterPro" id="IPR035421">
    <property type="entry name" value="Terminase_6C"/>
</dbReference>
<evidence type="ECO:0000259" key="2">
    <source>
        <dbReference type="Pfam" id="PF17289"/>
    </source>
</evidence>
<sequence length="440" mass="50689">MKKGGAKFQFKPFSLKQKKLLTWWTEKSPYHDYDMIIADGSIRSGKTVSMIDSFLMWSLAAFQNQTFIIAGKSMGALKRNVLQPMFQILNAKGIPYFYHRSEHYISIGSNVYYCFGANNESSQDVLQGLTAAGAYADEVALFPKSFVDQMVGRCSVEGSKIFMNCNPAGPYHWFKLEYIDQAKEKRILRLHFTMDDNLTLSQKIKERFKRMFSGVFFKRFILGLWVMAEGIVYDMFSEDVHVIDELPETFDRLIVGGDYGMNNPTTFLLIGQKGTDFYVIREYYYGAGQKKGQSEEEEQARQKTVAQYANEFIQFLGDDKPQYIFLDPSASALIIELKKRGFANIKGANNDRIDGIQLVQQLLGGHEGRLFVHRSCVNLIREFFSYLWDPKAQARGEDEIIKENDHALDALRYALFTIWNLLRKVADREERRRKGKGGWI</sequence>